<keyword evidence="8" id="KW-0808">Transferase</keyword>
<dbReference type="GO" id="GO:0003975">
    <property type="term" value="F:UDP-N-acetylglucosamine-dolichyl-phosphate N-acetylglucosaminephosphotransferase activity"/>
    <property type="evidence" value="ECO:0007669"/>
    <property type="project" value="UniProtKB-EC"/>
</dbReference>
<dbReference type="Proteomes" id="UP000005222">
    <property type="component" value="Chromosome N"/>
</dbReference>
<evidence type="ECO:0000256" key="17">
    <source>
        <dbReference type="ARBA" id="ARBA00044717"/>
    </source>
</evidence>
<dbReference type="EC" id="2.7.8.15" evidence="5"/>
<feature type="transmembrane region" description="Helical" evidence="19">
    <location>
        <begin position="181"/>
        <end position="197"/>
    </location>
</feature>
<evidence type="ECO:0000256" key="8">
    <source>
        <dbReference type="ARBA" id="ARBA00022679"/>
    </source>
</evidence>
<evidence type="ECO:0000256" key="3">
    <source>
        <dbReference type="ARBA" id="ARBA00004922"/>
    </source>
</evidence>
<evidence type="ECO:0000256" key="4">
    <source>
        <dbReference type="ARBA" id="ARBA00009317"/>
    </source>
</evidence>
<dbReference type="GO" id="GO:0006488">
    <property type="term" value="P:dolichol-linked oligosaccharide biosynthetic process"/>
    <property type="evidence" value="ECO:0007669"/>
    <property type="project" value="InterPro"/>
</dbReference>
<dbReference type="HOGENOM" id="CLU_029942_1_0_1"/>
<dbReference type="GO" id="GO:0005789">
    <property type="term" value="C:endoplasmic reticulum membrane"/>
    <property type="evidence" value="ECO:0007669"/>
    <property type="project" value="UniProtKB-SubCell"/>
</dbReference>
<dbReference type="PANTHER" id="PTHR10571">
    <property type="entry name" value="UDP-N-ACETYLGLUCOSAMINE--DOLICHYL-PHOSPHATE N-ACETYLGLUCOSAMINEPHOSPHOTRANSFERASE"/>
    <property type="match status" value="1"/>
</dbReference>
<dbReference type="InterPro" id="IPR000715">
    <property type="entry name" value="Glycosyl_transferase_4"/>
</dbReference>
<evidence type="ECO:0000313" key="20">
    <source>
        <dbReference type="EMBL" id="CCE86721.1"/>
    </source>
</evidence>
<gene>
    <name evidence="20" type="primary">Piso0_005228</name>
    <name evidence="20" type="ORF">GNLVRS01_PISO0N10551g</name>
</gene>
<protein>
    <recommendedName>
        <fullName evidence="6">UDP-N-acetylglucosamine--dolichyl-phosphate N-acetylglucosaminephosphotransferase</fullName>
        <ecNumber evidence="5">2.7.8.15</ecNumber>
    </recommendedName>
    <alternativeName>
        <fullName evidence="15">GlcNAc-1-P transferase</fullName>
    </alternativeName>
    <alternativeName>
        <fullName evidence="16">N-acetylglucosamine-1-phosphate transferase</fullName>
    </alternativeName>
</protein>
<keyword evidence="21" id="KW-1185">Reference proteome</keyword>
<dbReference type="OMA" id="LPHFNAR"/>
<evidence type="ECO:0000256" key="19">
    <source>
        <dbReference type="SAM" id="Phobius"/>
    </source>
</evidence>
<feature type="transmembrane region" description="Helical" evidence="19">
    <location>
        <begin position="20"/>
        <end position="38"/>
    </location>
</feature>
<evidence type="ECO:0000256" key="2">
    <source>
        <dbReference type="ARBA" id="ARBA00004477"/>
    </source>
</evidence>
<evidence type="ECO:0000256" key="1">
    <source>
        <dbReference type="ARBA" id="ARBA00001946"/>
    </source>
</evidence>
<feature type="transmembrane region" description="Helical" evidence="19">
    <location>
        <begin position="44"/>
        <end position="66"/>
    </location>
</feature>
<name>G8Y1L8_PICSO</name>
<dbReference type="InterPro" id="IPR033895">
    <property type="entry name" value="GPT"/>
</dbReference>
<dbReference type="FunCoup" id="G8Y1L8">
    <property type="interactions" value="829"/>
</dbReference>
<proteinExistence type="inferred from homology"/>
<reference evidence="20 21" key="1">
    <citation type="journal article" date="2012" name="G3 (Bethesda)">
        <title>Pichia sorbitophila, an interspecies yeast hybrid reveals early steps of genome resolution following polyploidization.</title>
        <authorList>
            <person name="Leh Louis V."/>
            <person name="Despons L."/>
            <person name="Friedrich A."/>
            <person name="Martin T."/>
            <person name="Durrens P."/>
            <person name="Casaregola S."/>
            <person name="Neuveglise C."/>
            <person name="Fairhead C."/>
            <person name="Marck C."/>
            <person name="Cruz J.A."/>
            <person name="Straub M.L."/>
            <person name="Kugler V."/>
            <person name="Sacerdot C."/>
            <person name="Uzunov Z."/>
            <person name="Thierry A."/>
            <person name="Weiss S."/>
            <person name="Bleykasten C."/>
            <person name="De Montigny J."/>
            <person name="Jacques N."/>
            <person name="Jung P."/>
            <person name="Lemaire M."/>
            <person name="Mallet S."/>
            <person name="Morel G."/>
            <person name="Richard G.F."/>
            <person name="Sarkar A."/>
            <person name="Savel G."/>
            <person name="Schacherer J."/>
            <person name="Seret M.L."/>
            <person name="Talla E."/>
            <person name="Samson G."/>
            <person name="Jubin C."/>
            <person name="Poulain J."/>
            <person name="Vacherie B."/>
            <person name="Barbe V."/>
            <person name="Pelletier E."/>
            <person name="Sherman D.J."/>
            <person name="Westhof E."/>
            <person name="Weissenbach J."/>
            <person name="Baret P.V."/>
            <person name="Wincker P."/>
            <person name="Gaillardin C."/>
            <person name="Dujon B."/>
            <person name="Souciet J.L."/>
        </authorList>
    </citation>
    <scope>NUCLEOTIDE SEQUENCE [LARGE SCALE GENOMIC DNA]</scope>
    <source>
        <strain evidence="21">ATCC MYA-4447 / BCRC 22081 / CBS 7064 / NBRC 10061 / NRRL Y-12695</strain>
    </source>
</reference>
<comment type="catalytic activity">
    <reaction evidence="18">
        <text>a di-trans,poly-cis-dolichyl phosphate + UDP-N-acetyl-alpha-D-glucosamine = an N-acetyl-alpha-D-glucosaminyl-diphospho-di-trans,poly-cis-dolichol + UMP</text>
        <dbReference type="Rhea" id="RHEA:13289"/>
        <dbReference type="Rhea" id="RHEA-COMP:19498"/>
        <dbReference type="Rhea" id="RHEA-COMP:19507"/>
        <dbReference type="ChEBI" id="CHEBI:57683"/>
        <dbReference type="ChEBI" id="CHEBI:57705"/>
        <dbReference type="ChEBI" id="CHEBI:57865"/>
        <dbReference type="ChEBI" id="CHEBI:58427"/>
        <dbReference type="EC" id="2.7.8.15"/>
    </reaction>
    <physiologicalReaction direction="left-to-right" evidence="18">
        <dbReference type="Rhea" id="RHEA:13290"/>
    </physiologicalReaction>
</comment>
<sequence>MLIVPELRVRRKTRETVRGMKGVTLWKLAIGLALVSLIRPNNPIQTSVAFAGMGYFISDLLIPRVCDSFIRIGLKGKDMSKPPPVDYIAEAMGAVTAITYLVLMIWMIPFVFFKYLVSFNSMADQAITASNYNTQYSSVENNNLFPHNRLAAYLSAVFCLQSTTLLGLLDDLFDIRWRHKFFLPAVASMPLLIVYYVDFSVTSVVIPSFVTSRFYGGRFLLDMLKQVVEVGDKTASYITGLTFSTLSDDYHVTDNQPPLLDLGIFYYVYMSSVSIFSPNSINIFAGINGLEVGQSVVLAVVFLLNDACYLASSSVSQAAYESHLFSVIFLIPFVGVSLSLLKYNWCPAKVFVGDTYCYFSGMVFAIVGILGHFSKTLLLFLLPQIVNFLYSSFQIFGILPCPRHRLPRYNPSDGLMYPSFGEAKNLSTLQKAILSILKKLHVLIVEPSNPEDDSSNSLKFSNMTLINLALVWFGPMKEDTLCLVLLSFQFVLGIILIIVRHTLGPWLLGYDNLTWQVK</sequence>
<keyword evidence="7" id="KW-0328">Glycosyltransferase</keyword>
<dbReference type="UniPathway" id="UPA00378"/>
<feature type="transmembrane region" description="Helical" evidence="19">
    <location>
        <begin position="379"/>
        <end position="399"/>
    </location>
</feature>
<feature type="transmembrane region" description="Helical" evidence="19">
    <location>
        <begin position="87"/>
        <end position="112"/>
    </location>
</feature>
<evidence type="ECO:0000256" key="6">
    <source>
        <dbReference type="ARBA" id="ARBA00017659"/>
    </source>
</evidence>
<comment type="pathway">
    <text evidence="3">Protein modification; protein glycosylation.</text>
</comment>
<feature type="transmembrane region" description="Helical" evidence="19">
    <location>
        <begin position="264"/>
        <end position="285"/>
    </location>
</feature>
<comment type="similarity">
    <text evidence="4">Belongs to the glycosyltransferase 4 family.</text>
</comment>
<keyword evidence="10" id="KW-0479">Metal-binding</keyword>
<dbReference type="InParanoid" id="G8Y1L8"/>
<feature type="transmembrane region" description="Helical" evidence="19">
    <location>
        <begin position="355"/>
        <end position="373"/>
    </location>
</feature>
<evidence type="ECO:0000256" key="11">
    <source>
        <dbReference type="ARBA" id="ARBA00022824"/>
    </source>
</evidence>
<dbReference type="STRING" id="559304.G8Y1L8"/>
<evidence type="ECO:0000256" key="9">
    <source>
        <dbReference type="ARBA" id="ARBA00022692"/>
    </source>
</evidence>
<dbReference type="EMBL" id="FO082046">
    <property type="protein sequence ID" value="CCE86721.1"/>
    <property type="molecule type" value="Genomic_DNA"/>
</dbReference>
<keyword evidence="12" id="KW-0460">Magnesium</keyword>
<evidence type="ECO:0000256" key="15">
    <source>
        <dbReference type="ARBA" id="ARBA00029567"/>
    </source>
</evidence>
<dbReference type="PANTHER" id="PTHR10571:SF0">
    <property type="entry name" value="UDP-N-ACETYLGLUCOSAMINE--DOLICHYL-PHOSPHATE N-ACETYLGLUCOSAMINEPHOSPHOTRANSFERASE"/>
    <property type="match status" value="1"/>
</dbReference>
<comment type="subcellular location">
    <subcellularLocation>
        <location evidence="2">Endoplasmic reticulum membrane</location>
        <topology evidence="2">Multi-pass membrane protein</topology>
    </subcellularLocation>
</comment>
<organism evidence="20 21">
    <name type="scientific">Pichia sorbitophila (strain ATCC MYA-4447 / BCRC 22081 / CBS 7064 / NBRC 10061 / NRRL Y-12695)</name>
    <name type="common">Hybrid yeast</name>
    <dbReference type="NCBI Taxonomy" id="559304"/>
    <lineage>
        <taxon>Eukaryota</taxon>
        <taxon>Fungi</taxon>
        <taxon>Dikarya</taxon>
        <taxon>Ascomycota</taxon>
        <taxon>Saccharomycotina</taxon>
        <taxon>Pichiomycetes</taxon>
        <taxon>Debaryomycetaceae</taxon>
        <taxon>Millerozyma</taxon>
    </lineage>
</organism>
<evidence type="ECO:0000256" key="12">
    <source>
        <dbReference type="ARBA" id="ARBA00022842"/>
    </source>
</evidence>
<feature type="transmembrane region" description="Helical" evidence="19">
    <location>
        <begin position="480"/>
        <end position="499"/>
    </location>
</feature>
<feature type="transmembrane region" description="Helical" evidence="19">
    <location>
        <begin position="324"/>
        <end position="343"/>
    </location>
</feature>
<evidence type="ECO:0000256" key="18">
    <source>
        <dbReference type="ARBA" id="ARBA00045078"/>
    </source>
</evidence>
<keyword evidence="11" id="KW-0256">Endoplasmic reticulum</keyword>
<dbReference type="GO" id="GO:0046872">
    <property type="term" value="F:metal ion binding"/>
    <property type="evidence" value="ECO:0007669"/>
    <property type="project" value="UniProtKB-KW"/>
</dbReference>
<dbReference type="OrthoDB" id="10262326at2759"/>
<dbReference type="CDD" id="cd06855">
    <property type="entry name" value="GT_GPT_euk"/>
    <property type="match status" value="1"/>
</dbReference>
<dbReference type="GO" id="GO:0016757">
    <property type="term" value="F:glycosyltransferase activity"/>
    <property type="evidence" value="ECO:0007669"/>
    <property type="project" value="UniProtKB-KW"/>
</dbReference>
<feature type="transmembrane region" description="Helical" evidence="19">
    <location>
        <begin position="292"/>
        <end position="312"/>
    </location>
</feature>
<accession>G8Y1L8</accession>
<dbReference type="eggNOG" id="KOG2788">
    <property type="taxonomic scope" value="Eukaryota"/>
</dbReference>
<evidence type="ECO:0000256" key="7">
    <source>
        <dbReference type="ARBA" id="ARBA00022676"/>
    </source>
</evidence>
<keyword evidence="13 19" id="KW-1133">Transmembrane helix</keyword>
<evidence type="ECO:0000256" key="13">
    <source>
        <dbReference type="ARBA" id="ARBA00022989"/>
    </source>
</evidence>
<evidence type="ECO:0000256" key="16">
    <source>
        <dbReference type="ARBA" id="ARBA00033238"/>
    </source>
</evidence>
<keyword evidence="9 19" id="KW-0812">Transmembrane</keyword>
<evidence type="ECO:0000256" key="5">
    <source>
        <dbReference type="ARBA" id="ARBA00013225"/>
    </source>
</evidence>
<feature type="transmembrane region" description="Helical" evidence="19">
    <location>
        <begin position="150"/>
        <end position="169"/>
    </location>
</feature>
<dbReference type="Pfam" id="PF00953">
    <property type="entry name" value="Glycos_transf_4"/>
    <property type="match status" value="1"/>
</dbReference>
<evidence type="ECO:0000256" key="14">
    <source>
        <dbReference type="ARBA" id="ARBA00023136"/>
    </source>
</evidence>
<comment type="function">
    <text evidence="17">UDP-N-acetylglucosamine--dolichyl-phosphate N-acetylglucosaminephosphotransferase that operates in the biosynthetic pathway of dolichol-linked oligosaccharides, the glycan precursors employed in protein asparagine (N)-glycosylation. The assembly of dolichol-linked oligosaccharides begins on the cytosolic side of the endoplasmic reticulum membrane and finishes in its lumen. The sequential addition of sugars to dolichol pyrophosphate produces dolichol-linked oligosaccharides containing fourteen sugars, including two GlcNAcs, nine mannoses and three glucoses. Once assembled, the oligosaccharide is transferred from the lipid to nascent proteins by oligosaccharyltransferases. Catalyzes the initial step of dolichol-linked oligosaccharide biosynthesis, transfering GlcNAc-1-P from cytosolic UDP-GlcNAc onto the carrier lipid dolichyl phosphate (P-dolichol), yielding GlcNAc-P-P-dolichol embedded in the cytoplasmic leaflet of the endoplasmic reticulum membrane.</text>
</comment>
<keyword evidence="14 19" id="KW-0472">Membrane</keyword>
<evidence type="ECO:0000256" key="10">
    <source>
        <dbReference type="ARBA" id="ARBA00022723"/>
    </source>
</evidence>
<evidence type="ECO:0000313" key="21">
    <source>
        <dbReference type="Proteomes" id="UP000005222"/>
    </source>
</evidence>
<dbReference type="AlphaFoldDB" id="G8Y1L8"/>
<comment type="cofactor">
    <cofactor evidence="1">
        <name>Mg(2+)</name>
        <dbReference type="ChEBI" id="CHEBI:18420"/>
    </cofactor>
</comment>